<gene>
    <name evidence="2" type="primary">LOC34622772</name>
</gene>
<reference evidence="2" key="1">
    <citation type="submission" date="2025-08" db="UniProtKB">
        <authorList>
            <consortium name="RefSeq"/>
        </authorList>
    </citation>
    <scope>IDENTIFICATION</scope>
</reference>
<dbReference type="OrthoDB" id="372577at2759"/>
<dbReference type="AlphaFoldDB" id="A0A6P6RSW9"/>
<accession>A0A6P6RSW9</accession>
<protein>
    <submittedName>
        <fullName evidence="2">Uncharacterized protein LOC34622772</fullName>
    </submittedName>
</protein>
<keyword evidence="1" id="KW-1185">Reference proteome</keyword>
<sequence>MGNSASADDKPKRIATKDLCCHTYVHTYKEGDAELPEDPDFPKRLLDQTRSFDFSNQVKGGNGTYIFYPNKDKPKMWVGQYKCLNPGDLLCNQGCPLDPVEAAECGNATAECVDPSGLGLMQCCMPDSNAYSEPLVTELPGGTAYATAPSMTEEQQRFEQAQVNRMAQQAYAVATGNVYAHSNFEQRLAFSQNLQRSNLPCTPVMTRTYQGSSPPNNVPYQFS</sequence>
<dbReference type="RefSeq" id="XP_026190190.1">
    <property type="nucleotide sequence ID" value="XM_026334405.1"/>
</dbReference>
<proteinExistence type="predicted"/>
<name>A0A6P6RSW9_9EIME</name>
<evidence type="ECO:0000313" key="2">
    <source>
        <dbReference type="RefSeq" id="XP_026190190.1"/>
    </source>
</evidence>
<evidence type="ECO:0000313" key="1">
    <source>
        <dbReference type="Proteomes" id="UP000515125"/>
    </source>
</evidence>
<dbReference type="GeneID" id="34622772"/>
<organism evidence="1 2">
    <name type="scientific">Cyclospora cayetanensis</name>
    <dbReference type="NCBI Taxonomy" id="88456"/>
    <lineage>
        <taxon>Eukaryota</taxon>
        <taxon>Sar</taxon>
        <taxon>Alveolata</taxon>
        <taxon>Apicomplexa</taxon>
        <taxon>Conoidasida</taxon>
        <taxon>Coccidia</taxon>
        <taxon>Eucoccidiorida</taxon>
        <taxon>Eimeriorina</taxon>
        <taxon>Eimeriidae</taxon>
        <taxon>Cyclospora</taxon>
    </lineage>
</organism>
<dbReference type="Proteomes" id="UP000515125">
    <property type="component" value="Unplaced"/>
</dbReference>